<proteinExistence type="predicted"/>
<evidence type="ECO:0000313" key="2">
    <source>
        <dbReference type="Proteomes" id="UP000265520"/>
    </source>
</evidence>
<accession>A0A392P8D9</accession>
<dbReference type="AlphaFoldDB" id="A0A392P8D9"/>
<organism evidence="1 2">
    <name type="scientific">Trifolium medium</name>
    <dbReference type="NCBI Taxonomy" id="97028"/>
    <lineage>
        <taxon>Eukaryota</taxon>
        <taxon>Viridiplantae</taxon>
        <taxon>Streptophyta</taxon>
        <taxon>Embryophyta</taxon>
        <taxon>Tracheophyta</taxon>
        <taxon>Spermatophyta</taxon>
        <taxon>Magnoliopsida</taxon>
        <taxon>eudicotyledons</taxon>
        <taxon>Gunneridae</taxon>
        <taxon>Pentapetalae</taxon>
        <taxon>rosids</taxon>
        <taxon>fabids</taxon>
        <taxon>Fabales</taxon>
        <taxon>Fabaceae</taxon>
        <taxon>Papilionoideae</taxon>
        <taxon>50 kb inversion clade</taxon>
        <taxon>NPAAA clade</taxon>
        <taxon>Hologalegina</taxon>
        <taxon>IRL clade</taxon>
        <taxon>Trifolieae</taxon>
        <taxon>Trifolium</taxon>
    </lineage>
</organism>
<protein>
    <submittedName>
        <fullName evidence="1">Uncharacterized protein</fullName>
    </submittedName>
</protein>
<name>A0A392P8D9_9FABA</name>
<dbReference type="Proteomes" id="UP000265520">
    <property type="component" value="Unassembled WGS sequence"/>
</dbReference>
<keyword evidence="2" id="KW-1185">Reference proteome</keyword>
<feature type="non-terminal residue" evidence="1">
    <location>
        <position position="1"/>
    </location>
</feature>
<comment type="caution">
    <text evidence="1">The sequence shown here is derived from an EMBL/GenBank/DDBJ whole genome shotgun (WGS) entry which is preliminary data.</text>
</comment>
<dbReference type="EMBL" id="LXQA010067613">
    <property type="protein sequence ID" value="MCI08054.1"/>
    <property type="molecule type" value="Genomic_DNA"/>
</dbReference>
<sequence>SGIANRMVGLVAGKVDGMGGGGGGSGERG</sequence>
<reference evidence="1 2" key="1">
    <citation type="journal article" date="2018" name="Front. Plant Sci.">
        <title>Red Clover (Trifolium pratense) and Zigzag Clover (T. medium) - A Picture of Genomic Similarities and Differences.</title>
        <authorList>
            <person name="Dluhosova J."/>
            <person name="Istvanek J."/>
            <person name="Nedelnik J."/>
            <person name="Repkova J."/>
        </authorList>
    </citation>
    <scope>NUCLEOTIDE SEQUENCE [LARGE SCALE GENOMIC DNA]</scope>
    <source>
        <strain evidence="2">cv. 10/8</strain>
        <tissue evidence="1">Leaf</tissue>
    </source>
</reference>
<evidence type="ECO:0000313" key="1">
    <source>
        <dbReference type="EMBL" id="MCI08054.1"/>
    </source>
</evidence>